<reference evidence="5" key="1">
    <citation type="journal article" date="2019" name="Int. J. Syst. Evol. Microbiol.">
        <title>The Global Catalogue of Microorganisms (GCM) 10K type strain sequencing project: providing services to taxonomists for standard genome sequencing and annotation.</title>
        <authorList>
            <consortium name="The Broad Institute Genomics Platform"/>
            <consortium name="The Broad Institute Genome Sequencing Center for Infectious Disease"/>
            <person name="Wu L."/>
            <person name="Ma J."/>
        </authorList>
    </citation>
    <scope>NUCLEOTIDE SEQUENCE [LARGE SCALE GENOMIC DNA]</scope>
    <source>
        <strain evidence="5">CGMCC 4.7643</strain>
    </source>
</reference>
<feature type="domain" description="N-acetyltransferase" evidence="3">
    <location>
        <begin position="2"/>
        <end position="162"/>
    </location>
</feature>
<keyword evidence="1 4" id="KW-0808">Transferase</keyword>
<dbReference type="Pfam" id="PF00583">
    <property type="entry name" value="Acetyltransf_1"/>
    <property type="match status" value="1"/>
</dbReference>
<sequence length="166" mass="18245">MIKIREAGPADGDVLGEIHVAAWRVAYAPSFAPEFAERALSARLGRWHQRIADGAGTLLLAELDGRPQGLSFSLPSTERPGLAEISSFYGHPDSWGSGIAAALMTETLRRMSGGGFTRVHLWTWRDTPQSRRFYAKCGFAETGATRRFDYGEGNLIDQVEYERAVG</sequence>
<dbReference type="CDD" id="cd04301">
    <property type="entry name" value="NAT_SF"/>
    <property type="match status" value="1"/>
</dbReference>
<dbReference type="PROSITE" id="PS51186">
    <property type="entry name" value="GNAT"/>
    <property type="match status" value="1"/>
</dbReference>
<evidence type="ECO:0000256" key="2">
    <source>
        <dbReference type="ARBA" id="ARBA00023315"/>
    </source>
</evidence>
<dbReference type="InterPro" id="IPR000182">
    <property type="entry name" value="GNAT_dom"/>
</dbReference>
<dbReference type="RefSeq" id="WP_345389371.1">
    <property type="nucleotide sequence ID" value="NZ_BAABHG010000003.1"/>
</dbReference>
<protein>
    <submittedName>
        <fullName evidence="4">GNAT family N-acetyltransferase</fullName>
        <ecNumber evidence="4">2.3.-.-</ecNumber>
    </submittedName>
</protein>
<evidence type="ECO:0000313" key="4">
    <source>
        <dbReference type="EMBL" id="MFD2457761.1"/>
    </source>
</evidence>
<dbReference type="EC" id="2.3.-.-" evidence="4"/>
<keyword evidence="2 4" id="KW-0012">Acyltransferase</keyword>
<keyword evidence="5" id="KW-1185">Reference proteome</keyword>
<dbReference type="InterPro" id="IPR016181">
    <property type="entry name" value="Acyl_CoA_acyltransferase"/>
</dbReference>
<organism evidence="4 5">
    <name type="scientific">Amycolatopsis samaneae</name>
    <dbReference type="NCBI Taxonomy" id="664691"/>
    <lineage>
        <taxon>Bacteria</taxon>
        <taxon>Bacillati</taxon>
        <taxon>Actinomycetota</taxon>
        <taxon>Actinomycetes</taxon>
        <taxon>Pseudonocardiales</taxon>
        <taxon>Pseudonocardiaceae</taxon>
        <taxon>Amycolatopsis</taxon>
    </lineage>
</organism>
<evidence type="ECO:0000256" key="1">
    <source>
        <dbReference type="ARBA" id="ARBA00022679"/>
    </source>
</evidence>
<dbReference type="SUPFAM" id="SSF55729">
    <property type="entry name" value="Acyl-CoA N-acyltransferases (Nat)"/>
    <property type="match status" value="1"/>
</dbReference>
<evidence type="ECO:0000259" key="3">
    <source>
        <dbReference type="PROSITE" id="PS51186"/>
    </source>
</evidence>
<dbReference type="Gene3D" id="3.40.630.30">
    <property type="match status" value="1"/>
</dbReference>
<proteinExistence type="predicted"/>
<evidence type="ECO:0000313" key="5">
    <source>
        <dbReference type="Proteomes" id="UP001597419"/>
    </source>
</evidence>
<accession>A0ABW5G8C7</accession>
<dbReference type="Proteomes" id="UP001597419">
    <property type="component" value="Unassembled WGS sequence"/>
</dbReference>
<gene>
    <name evidence="4" type="ORF">ACFSYJ_04080</name>
</gene>
<dbReference type="EMBL" id="JBHUKU010000002">
    <property type="protein sequence ID" value="MFD2457761.1"/>
    <property type="molecule type" value="Genomic_DNA"/>
</dbReference>
<dbReference type="PANTHER" id="PTHR43877">
    <property type="entry name" value="AMINOALKYLPHOSPHONATE N-ACETYLTRANSFERASE-RELATED-RELATED"/>
    <property type="match status" value="1"/>
</dbReference>
<name>A0ABW5G8C7_9PSEU</name>
<dbReference type="GO" id="GO:0016746">
    <property type="term" value="F:acyltransferase activity"/>
    <property type="evidence" value="ECO:0007669"/>
    <property type="project" value="UniProtKB-KW"/>
</dbReference>
<dbReference type="InterPro" id="IPR050832">
    <property type="entry name" value="Bact_Acetyltransf"/>
</dbReference>
<comment type="caution">
    <text evidence="4">The sequence shown here is derived from an EMBL/GenBank/DDBJ whole genome shotgun (WGS) entry which is preliminary data.</text>
</comment>